<dbReference type="EMBL" id="PJMW01000002">
    <property type="protein sequence ID" value="PKV80283.1"/>
    <property type="molecule type" value="Genomic_DNA"/>
</dbReference>
<dbReference type="AlphaFoldDB" id="A0A2N3VF58"/>
<evidence type="ECO:0000313" key="3">
    <source>
        <dbReference type="Proteomes" id="UP000233766"/>
    </source>
</evidence>
<feature type="signal peptide" evidence="1">
    <location>
        <begin position="1"/>
        <end position="22"/>
    </location>
</feature>
<feature type="chain" id="PRO_5039493970" evidence="1">
    <location>
        <begin position="23"/>
        <end position="164"/>
    </location>
</feature>
<name>A0A2N3VF58_9NOCA</name>
<dbReference type="PROSITE" id="PS51257">
    <property type="entry name" value="PROKAR_LIPOPROTEIN"/>
    <property type="match status" value="1"/>
</dbReference>
<dbReference type="Pfam" id="PF12079">
    <property type="entry name" value="DUF3558"/>
    <property type="match status" value="1"/>
</dbReference>
<keyword evidence="3" id="KW-1185">Reference proteome</keyword>
<reference evidence="2 3" key="1">
    <citation type="submission" date="2017-12" db="EMBL/GenBank/DDBJ databases">
        <title>Sequencing the genomes of 1000 Actinobacteria strains.</title>
        <authorList>
            <person name="Klenk H.-P."/>
        </authorList>
    </citation>
    <scope>NUCLEOTIDE SEQUENCE [LARGE SCALE GENOMIC DNA]</scope>
    <source>
        <strain evidence="2 3">DSM 44489</strain>
    </source>
</reference>
<proteinExistence type="predicted"/>
<organism evidence="2 3">
    <name type="scientific">Nocardia fluminea</name>
    <dbReference type="NCBI Taxonomy" id="134984"/>
    <lineage>
        <taxon>Bacteria</taxon>
        <taxon>Bacillati</taxon>
        <taxon>Actinomycetota</taxon>
        <taxon>Actinomycetes</taxon>
        <taxon>Mycobacteriales</taxon>
        <taxon>Nocardiaceae</taxon>
        <taxon>Nocardia</taxon>
    </lineage>
</organism>
<evidence type="ECO:0000313" key="2">
    <source>
        <dbReference type="EMBL" id="PKV80283.1"/>
    </source>
</evidence>
<accession>A0A2N3VF58</accession>
<comment type="caution">
    <text evidence="2">The sequence shown here is derived from an EMBL/GenBank/DDBJ whole genome shotgun (WGS) entry which is preliminary data.</text>
</comment>
<keyword evidence="1" id="KW-0732">Signal</keyword>
<evidence type="ECO:0000256" key="1">
    <source>
        <dbReference type="SAM" id="SignalP"/>
    </source>
</evidence>
<dbReference type="RefSeq" id="WP_170112162.1">
    <property type="nucleotide sequence ID" value="NZ_PJMW01000002.1"/>
</dbReference>
<sequence length="164" mass="16655">MKRALMAVAAGGLALAALLGCSGEGQEPSATKALFDPCTGVTADALRKAGADPATQEAAGAASAGWQTCEWTAATAYLRVFSTSRTLKEFESESGTAAFTDYVVAGRTGRRLGGAPTPGSCDVLFAAEQGVIRLVVVNSPAQHSADACATLRQMGESIVPTFPA</sequence>
<dbReference type="Proteomes" id="UP000233766">
    <property type="component" value="Unassembled WGS sequence"/>
</dbReference>
<gene>
    <name evidence="2" type="ORF">ATK86_4706</name>
</gene>
<protein>
    <submittedName>
        <fullName evidence="2">Uncharacterized protein DUF3558</fullName>
    </submittedName>
</protein>
<dbReference type="InterPro" id="IPR024520">
    <property type="entry name" value="DUF3558"/>
</dbReference>